<dbReference type="AlphaFoldDB" id="A0A7C2P049"/>
<comment type="caution">
    <text evidence="4">The sequence shown here is derived from an EMBL/GenBank/DDBJ whole genome shotgun (WGS) entry which is preliminary data.</text>
</comment>
<dbReference type="Gene3D" id="3.50.50.60">
    <property type="entry name" value="FAD/NAD(P)-binding domain"/>
    <property type="match status" value="1"/>
</dbReference>
<organism evidence="4">
    <name type="scientific">candidate division WOR-3 bacterium</name>
    <dbReference type="NCBI Taxonomy" id="2052148"/>
    <lineage>
        <taxon>Bacteria</taxon>
        <taxon>Bacteria division WOR-3</taxon>
    </lineage>
</organism>
<keyword evidence="2" id="KW-0560">Oxidoreductase</keyword>
<dbReference type="SUPFAM" id="SSF51905">
    <property type="entry name" value="FAD/NAD(P)-binding domain"/>
    <property type="match status" value="1"/>
</dbReference>
<dbReference type="GO" id="GO:0016491">
    <property type="term" value="F:oxidoreductase activity"/>
    <property type="evidence" value="ECO:0007669"/>
    <property type="project" value="UniProtKB-KW"/>
</dbReference>
<gene>
    <name evidence="4" type="ORF">ENQ77_02170</name>
</gene>
<evidence type="ECO:0000313" key="4">
    <source>
        <dbReference type="EMBL" id="HEN27473.1"/>
    </source>
</evidence>
<sequence>MGVKGHYNTIKTDILIIGGEGAGTRAAIEAATKNPSLSITLLTQGPIGRSALTSMANGGIHWVSHPHDSFKAHFQDIVRMRYYLNDQNLVEVLVTEAPLR</sequence>
<dbReference type="EMBL" id="DSOL01000060">
    <property type="protein sequence ID" value="HEN27473.1"/>
    <property type="molecule type" value="Genomic_DNA"/>
</dbReference>
<feature type="domain" description="FAD-dependent oxidoreductase 2 FAD-binding" evidence="3">
    <location>
        <begin position="13"/>
        <end position="98"/>
    </location>
</feature>
<dbReference type="PANTHER" id="PTHR11632:SF51">
    <property type="entry name" value="SUCCINATE DEHYDROGENASE [UBIQUINONE] FLAVOPROTEIN SUBUNIT, MITOCHONDRIAL"/>
    <property type="match status" value="1"/>
</dbReference>
<evidence type="ECO:0000256" key="1">
    <source>
        <dbReference type="ARBA" id="ARBA00022630"/>
    </source>
</evidence>
<dbReference type="InterPro" id="IPR036188">
    <property type="entry name" value="FAD/NAD-bd_sf"/>
</dbReference>
<dbReference type="Pfam" id="PF00890">
    <property type="entry name" value="FAD_binding_2"/>
    <property type="match status" value="1"/>
</dbReference>
<keyword evidence="1" id="KW-0285">Flavoprotein</keyword>
<dbReference type="PANTHER" id="PTHR11632">
    <property type="entry name" value="SUCCINATE DEHYDROGENASE 2 FLAVOPROTEIN SUBUNIT"/>
    <property type="match status" value="1"/>
</dbReference>
<evidence type="ECO:0000256" key="2">
    <source>
        <dbReference type="ARBA" id="ARBA00023002"/>
    </source>
</evidence>
<evidence type="ECO:0000259" key="3">
    <source>
        <dbReference type="Pfam" id="PF00890"/>
    </source>
</evidence>
<name>A0A7C2P049_UNCW3</name>
<proteinExistence type="predicted"/>
<reference evidence="4" key="1">
    <citation type="journal article" date="2020" name="mSystems">
        <title>Genome- and Community-Level Interaction Insights into Carbon Utilization and Element Cycling Functions of Hydrothermarchaeota in Hydrothermal Sediment.</title>
        <authorList>
            <person name="Zhou Z."/>
            <person name="Liu Y."/>
            <person name="Xu W."/>
            <person name="Pan J."/>
            <person name="Luo Z.H."/>
            <person name="Li M."/>
        </authorList>
    </citation>
    <scope>NUCLEOTIDE SEQUENCE [LARGE SCALE GENOMIC DNA]</scope>
    <source>
        <strain evidence="4">SpSt-34</strain>
    </source>
</reference>
<dbReference type="InterPro" id="IPR003953">
    <property type="entry name" value="FAD-dep_OxRdtase_2_FAD-bd"/>
</dbReference>
<accession>A0A7C2P049</accession>
<dbReference type="InterPro" id="IPR030664">
    <property type="entry name" value="SdhA/FrdA/AprA"/>
</dbReference>
<protein>
    <submittedName>
        <fullName evidence="4">FAD-binding protein</fullName>
    </submittedName>
</protein>